<dbReference type="SMART" id="SM00044">
    <property type="entry name" value="CYCc"/>
    <property type="match status" value="1"/>
</dbReference>
<dbReference type="EC" id="4.6.1.1" evidence="7"/>
<dbReference type="GO" id="GO:0005886">
    <property type="term" value="C:plasma membrane"/>
    <property type="evidence" value="ECO:0007669"/>
    <property type="project" value="UniProtKB-SubCell"/>
</dbReference>
<dbReference type="SUPFAM" id="SSF54292">
    <property type="entry name" value="2Fe-2S ferredoxin-like"/>
    <property type="match status" value="1"/>
</dbReference>
<dbReference type="Pfam" id="PF00211">
    <property type="entry name" value="Guanylate_cyc"/>
    <property type="match status" value="1"/>
</dbReference>
<feature type="transmembrane region" description="Helical" evidence="4">
    <location>
        <begin position="84"/>
        <end position="108"/>
    </location>
</feature>
<evidence type="ECO:0000259" key="5">
    <source>
        <dbReference type="PROSITE" id="PS50125"/>
    </source>
</evidence>
<dbReference type="CDD" id="cd07302">
    <property type="entry name" value="CHD"/>
    <property type="match status" value="1"/>
</dbReference>
<keyword evidence="4" id="KW-0812">Transmembrane</keyword>
<dbReference type="InterPro" id="IPR036010">
    <property type="entry name" value="2Fe-2S_ferredoxin-like_sf"/>
</dbReference>
<dbReference type="InterPro" id="IPR034804">
    <property type="entry name" value="SQR/QFR_C/D"/>
</dbReference>
<evidence type="ECO:0000256" key="2">
    <source>
        <dbReference type="ARBA" id="ARBA00022475"/>
    </source>
</evidence>
<dbReference type="KEGG" id="hdi:HDIA_1950"/>
<dbReference type="GO" id="GO:0004016">
    <property type="term" value="F:adenylate cyclase activity"/>
    <property type="evidence" value="ECO:0007669"/>
    <property type="project" value="UniProtKB-EC"/>
</dbReference>
<evidence type="ECO:0000256" key="1">
    <source>
        <dbReference type="ARBA" id="ARBA00004651"/>
    </source>
</evidence>
<feature type="transmembrane region" description="Helical" evidence="4">
    <location>
        <begin position="53"/>
        <end position="72"/>
    </location>
</feature>
<proteinExistence type="predicted"/>
<evidence type="ECO:0000256" key="3">
    <source>
        <dbReference type="ARBA" id="ARBA00023136"/>
    </source>
</evidence>
<gene>
    <name evidence="7" type="primary">cyaA_2</name>
    <name evidence="7" type="ORF">HDIA_1950</name>
</gene>
<keyword evidence="8" id="KW-1185">Reference proteome</keyword>
<name>A0A2C9D6W5_9HYPH</name>
<dbReference type="SUPFAM" id="SSF55073">
    <property type="entry name" value="Nucleotide cyclase"/>
    <property type="match status" value="1"/>
</dbReference>
<dbReference type="InterPro" id="IPR012675">
    <property type="entry name" value="Beta-grasp_dom_sf"/>
</dbReference>
<protein>
    <submittedName>
        <fullName evidence="7">Adenylate cyclase 1</fullName>
        <ecNumber evidence="7">4.6.1.1</ecNumber>
    </submittedName>
</protein>
<reference evidence="8" key="1">
    <citation type="submission" date="2017-09" db="EMBL/GenBank/DDBJ databases">
        <title>Genome sequence of Nannocystis excedens DSM 71.</title>
        <authorList>
            <person name="Blom J."/>
        </authorList>
    </citation>
    <scope>NUCLEOTIDE SEQUENCE [LARGE SCALE GENOMIC DNA]</scope>
    <source>
        <strain evidence="8">type strain: E19</strain>
    </source>
</reference>
<feature type="domain" description="2Fe-2S ferredoxin-type" evidence="6">
    <location>
        <begin position="253"/>
        <end position="346"/>
    </location>
</feature>
<evidence type="ECO:0000256" key="4">
    <source>
        <dbReference type="SAM" id="Phobius"/>
    </source>
</evidence>
<dbReference type="PROSITE" id="PS51085">
    <property type="entry name" value="2FE2S_FER_2"/>
    <property type="match status" value="1"/>
</dbReference>
<feature type="transmembrane region" description="Helical" evidence="4">
    <location>
        <begin position="128"/>
        <end position="154"/>
    </location>
</feature>
<comment type="subcellular location">
    <subcellularLocation>
        <location evidence="1">Cell membrane</location>
        <topology evidence="1">Multi-pass membrane protein</topology>
    </subcellularLocation>
</comment>
<dbReference type="Pfam" id="PF00111">
    <property type="entry name" value="Fer2"/>
    <property type="match status" value="1"/>
</dbReference>
<dbReference type="CDD" id="cd00207">
    <property type="entry name" value="fer2"/>
    <property type="match status" value="1"/>
</dbReference>
<organism evidence="7 8">
    <name type="scientific">Hartmannibacter diazotrophicus</name>
    <dbReference type="NCBI Taxonomy" id="1482074"/>
    <lineage>
        <taxon>Bacteria</taxon>
        <taxon>Pseudomonadati</taxon>
        <taxon>Pseudomonadota</taxon>
        <taxon>Alphaproteobacteria</taxon>
        <taxon>Hyphomicrobiales</taxon>
        <taxon>Pleomorphomonadaceae</taxon>
        <taxon>Hartmannibacter</taxon>
    </lineage>
</organism>
<dbReference type="EMBL" id="LT960614">
    <property type="protein sequence ID" value="SON55491.1"/>
    <property type="molecule type" value="Genomic_DNA"/>
</dbReference>
<evidence type="ECO:0000259" key="6">
    <source>
        <dbReference type="PROSITE" id="PS51085"/>
    </source>
</evidence>
<keyword evidence="3 4" id="KW-0472">Membrane</keyword>
<dbReference type="GO" id="GO:0051536">
    <property type="term" value="F:iron-sulfur cluster binding"/>
    <property type="evidence" value="ECO:0007669"/>
    <property type="project" value="InterPro"/>
</dbReference>
<dbReference type="InterPro" id="IPR001054">
    <property type="entry name" value="A/G_cyclase"/>
</dbReference>
<keyword evidence="7" id="KW-0456">Lyase</keyword>
<evidence type="ECO:0000313" key="8">
    <source>
        <dbReference type="Proteomes" id="UP000223606"/>
    </source>
</evidence>
<dbReference type="InterPro" id="IPR029787">
    <property type="entry name" value="Nucleotide_cyclase"/>
</dbReference>
<dbReference type="RefSeq" id="WP_162292628.1">
    <property type="nucleotide sequence ID" value="NZ_LT960614.1"/>
</dbReference>
<keyword evidence="4" id="KW-1133">Transmembrane helix</keyword>
<sequence>MISIRRLRLVTGLVLFVYVTGHLLILGLGLAGIDFLKTAGNRYGALWGSPVGLILLYGSMATHLALAFYALYQRKSLKMRPFEALQMVLGFAIPPMLVLHVISMRIAYELFGIPNDYRILQAQFWNGATANAAFQLTVLLIVWVHGCIGIYYWLRLKPIFAAWRSPLAAACTAVPLIALTGFIASGREVHLRSLADPDWLAATLRRTAEVTDAQKATLSLIHDRFLIAFSAALIATLCLRLLRKMWLARGRRFRMQYATGPTVSAPVGLSILEVSRSRGIPHASVCGGRGRCSTCRVLIDGEPGVLEPPSDDEIGVLQRVKAPPRVRLACQVRPKGDLTVTLLLPPQASLADLHSGHDARQGEERVLAVMFADLRGFTTLSESKLPYDVVFLLNRFAREMAEAVEQNGGHVDKFLGDGIMALFGLSGSADEAARGALKAAQEMERRLVRLNKSIATELPTPLRMGIGLHAGPVIVGEIGYGRATSFTAIGDVVNTASRLEAATKELDATVVVSEALLNLAGETLDDAESREIAVRGRTQQIKVRALGTLSVQAG</sequence>
<accession>A0A2C9D6W5</accession>
<feature type="transmembrane region" description="Helical" evidence="4">
    <location>
        <begin position="12"/>
        <end position="33"/>
    </location>
</feature>
<dbReference type="PANTHER" id="PTHR43081:SF17">
    <property type="entry name" value="BLL5647 PROTEIN"/>
    <property type="match status" value="1"/>
</dbReference>
<dbReference type="Proteomes" id="UP000223606">
    <property type="component" value="Chromosome 1"/>
</dbReference>
<dbReference type="InterPro" id="IPR050697">
    <property type="entry name" value="Adenylyl/Guanylyl_Cyclase_3/4"/>
</dbReference>
<feature type="transmembrane region" description="Helical" evidence="4">
    <location>
        <begin position="225"/>
        <end position="242"/>
    </location>
</feature>
<dbReference type="GO" id="GO:0035556">
    <property type="term" value="P:intracellular signal transduction"/>
    <property type="evidence" value="ECO:0007669"/>
    <property type="project" value="InterPro"/>
</dbReference>
<feature type="domain" description="Guanylate cyclase" evidence="5">
    <location>
        <begin position="368"/>
        <end position="500"/>
    </location>
</feature>
<dbReference type="GO" id="GO:0006171">
    <property type="term" value="P:cAMP biosynthetic process"/>
    <property type="evidence" value="ECO:0007669"/>
    <property type="project" value="TreeGrafter"/>
</dbReference>
<dbReference type="Gene3D" id="3.10.20.30">
    <property type="match status" value="1"/>
</dbReference>
<feature type="transmembrane region" description="Helical" evidence="4">
    <location>
        <begin position="166"/>
        <end position="184"/>
    </location>
</feature>
<dbReference type="PROSITE" id="PS50125">
    <property type="entry name" value="GUANYLATE_CYCLASE_2"/>
    <property type="match status" value="1"/>
</dbReference>
<evidence type="ECO:0000313" key="7">
    <source>
        <dbReference type="EMBL" id="SON55491.1"/>
    </source>
</evidence>
<dbReference type="AlphaFoldDB" id="A0A2C9D6W5"/>
<dbReference type="SUPFAM" id="SSF81343">
    <property type="entry name" value="Fumarate reductase respiratory complex transmembrane subunits"/>
    <property type="match status" value="1"/>
</dbReference>
<dbReference type="PANTHER" id="PTHR43081">
    <property type="entry name" value="ADENYLATE CYCLASE, TERMINAL-DIFFERENTIATION SPECIFIC-RELATED"/>
    <property type="match status" value="1"/>
</dbReference>
<dbReference type="Gene3D" id="3.30.70.1230">
    <property type="entry name" value="Nucleotide cyclase"/>
    <property type="match status" value="1"/>
</dbReference>
<dbReference type="InterPro" id="IPR001041">
    <property type="entry name" value="2Fe-2S_ferredoxin-type"/>
</dbReference>
<keyword evidence="2" id="KW-1003">Cell membrane</keyword>